<reference evidence="2 3" key="1">
    <citation type="journal article" date="2017" name="Nat. Commun.">
        <title>Genome assembly with in vitro proximity ligation data and whole-genome triplication in lettuce.</title>
        <authorList>
            <person name="Reyes-Chin-Wo S."/>
            <person name="Wang Z."/>
            <person name="Yang X."/>
            <person name="Kozik A."/>
            <person name="Arikit S."/>
            <person name="Song C."/>
            <person name="Xia L."/>
            <person name="Froenicke L."/>
            <person name="Lavelle D.O."/>
            <person name="Truco M.J."/>
            <person name="Xia R."/>
            <person name="Zhu S."/>
            <person name="Xu C."/>
            <person name="Xu H."/>
            <person name="Xu X."/>
            <person name="Cox K."/>
            <person name="Korf I."/>
            <person name="Meyers B.C."/>
            <person name="Michelmore R.W."/>
        </authorList>
    </citation>
    <scope>NUCLEOTIDE SEQUENCE [LARGE SCALE GENOMIC DNA]</scope>
    <source>
        <strain evidence="3">cv. Salinas</strain>
        <tissue evidence="2">Seedlings</tissue>
    </source>
</reference>
<name>A0A9R1VW49_LACSA</name>
<evidence type="ECO:0000313" key="2">
    <source>
        <dbReference type="EMBL" id="KAJ0211890.1"/>
    </source>
</evidence>
<protein>
    <recommendedName>
        <fullName evidence="4">Phytocyanin domain-containing protein</fullName>
    </recommendedName>
</protein>
<evidence type="ECO:0000313" key="3">
    <source>
        <dbReference type="Proteomes" id="UP000235145"/>
    </source>
</evidence>
<organism evidence="2 3">
    <name type="scientific">Lactuca sativa</name>
    <name type="common">Garden lettuce</name>
    <dbReference type="NCBI Taxonomy" id="4236"/>
    <lineage>
        <taxon>Eukaryota</taxon>
        <taxon>Viridiplantae</taxon>
        <taxon>Streptophyta</taxon>
        <taxon>Embryophyta</taxon>
        <taxon>Tracheophyta</taxon>
        <taxon>Spermatophyta</taxon>
        <taxon>Magnoliopsida</taxon>
        <taxon>eudicotyledons</taxon>
        <taxon>Gunneridae</taxon>
        <taxon>Pentapetalae</taxon>
        <taxon>asterids</taxon>
        <taxon>campanulids</taxon>
        <taxon>Asterales</taxon>
        <taxon>Asteraceae</taxon>
        <taxon>Cichorioideae</taxon>
        <taxon>Cichorieae</taxon>
        <taxon>Lactucinae</taxon>
        <taxon>Lactuca</taxon>
    </lineage>
</organism>
<feature type="signal peptide" evidence="1">
    <location>
        <begin position="1"/>
        <end position="18"/>
    </location>
</feature>
<gene>
    <name evidence="2" type="ORF">LSAT_V11C400187950</name>
</gene>
<feature type="chain" id="PRO_5040510183" description="Phytocyanin domain-containing protein" evidence="1">
    <location>
        <begin position="19"/>
        <end position="81"/>
    </location>
</feature>
<evidence type="ECO:0008006" key="4">
    <source>
        <dbReference type="Google" id="ProtNLM"/>
    </source>
</evidence>
<keyword evidence="3" id="KW-1185">Reference proteome</keyword>
<sequence>MEAPVVFMVVSLLLSCFATTGYVLKAGDADIIVTWGLNWTFQAGTDSAYKTPYTGSNNPSTWTVERDIRGKRKTFGVRGIT</sequence>
<evidence type="ECO:0000256" key="1">
    <source>
        <dbReference type="SAM" id="SignalP"/>
    </source>
</evidence>
<comment type="caution">
    <text evidence="2">The sequence shown here is derived from an EMBL/GenBank/DDBJ whole genome shotgun (WGS) entry which is preliminary data.</text>
</comment>
<dbReference type="Proteomes" id="UP000235145">
    <property type="component" value="Unassembled WGS sequence"/>
</dbReference>
<accession>A0A9R1VW49</accession>
<dbReference type="EMBL" id="NBSK02000004">
    <property type="protein sequence ID" value="KAJ0211890.1"/>
    <property type="molecule type" value="Genomic_DNA"/>
</dbReference>
<proteinExistence type="predicted"/>
<keyword evidence="1" id="KW-0732">Signal</keyword>
<dbReference type="AlphaFoldDB" id="A0A9R1VW49"/>